<reference evidence="2 3" key="1">
    <citation type="submission" date="2021-04" db="EMBL/GenBank/DDBJ databases">
        <title>Nocardia tengchongensis.</title>
        <authorList>
            <person name="Zhuang k."/>
            <person name="Ran Y."/>
            <person name="Li W."/>
        </authorList>
    </citation>
    <scope>NUCLEOTIDE SEQUENCE [LARGE SCALE GENOMIC DNA]</scope>
    <source>
        <strain evidence="2 3">CFH S0057</strain>
    </source>
</reference>
<name>A0ABX8CGK3_9NOCA</name>
<evidence type="ECO:0000313" key="3">
    <source>
        <dbReference type="Proteomes" id="UP000683310"/>
    </source>
</evidence>
<dbReference type="InterPro" id="IPR046268">
    <property type="entry name" value="DUF6301"/>
</dbReference>
<keyword evidence="3" id="KW-1185">Reference proteome</keyword>
<evidence type="ECO:0000313" key="2">
    <source>
        <dbReference type="EMBL" id="QVI19082.1"/>
    </source>
</evidence>
<gene>
    <name evidence="2" type="ORF">KHQ06_21720</name>
</gene>
<evidence type="ECO:0000259" key="1">
    <source>
        <dbReference type="Pfam" id="PF22552"/>
    </source>
</evidence>
<dbReference type="InterPro" id="IPR054344">
    <property type="entry name" value="TY-Chap_N"/>
</dbReference>
<sequence>MQADIAGAFQIARLAARFDWTWSPDDVPRFCDVAEWQFAGPSARAGISTNLEIARPVGFVSIGREVWDDASQIRVLRQISVEATSSDLDLGTGPTHATIDAFALAASLFVSEWGDPARTVPGSSAKLAWDLPCVVIQVEIDKSDLVLSLINPHYEQWIESCSGEAEADWRRYHGDERPSDAVSPSLAGGWTSFADALALTLSRLPEEGQLTLVAGSDHWLRFSFGTNSRYGLLLKCEFPRVRGIDSAEHARTGWAKPDRRNRNWAKRITWPAPFDGYHSLAQDAVAVLRDMFGVDDPTSISVYSRSSSYEEPASLEAFKGN</sequence>
<proteinExistence type="predicted"/>
<accession>A0ABX8CGK3</accession>
<dbReference type="Proteomes" id="UP000683310">
    <property type="component" value="Chromosome"/>
</dbReference>
<protein>
    <recommendedName>
        <fullName evidence="1">TY-Chap N-terminal domain-containing protein</fullName>
    </recommendedName>
</protein>
<dbReference type="RefSeq" id="WP_213555118.1">
    <property type="nucleotide sequence ID" value="NZ_JBHZDI010000301.1"/>
</dbReference>
<organism evidence="2 3">
    <name type="scientific">Nocardia tengchongensis</name>
    <dbReference type="NCBI Taxonomy" id="2055889"/>
    <lineage>
        <taxon>Bacteria</taxon>
        <taxon>Bacillati</taxon>
        <taxon>Actinomycetota</taxon>
        <taxon>Actinomycetes</taxon>
        <taxon>Mycobacteriales</taxon>
        <taxon>Nocardiaceae</taxon>
        <taxon>Nocardia</taxon>
    </lineage>
</organism>
<dbReference type="EMBL" id="CP074371">
    <property type="protein sequence ID" value="QVI19082.1"/>
    <property type="molecule type" value="Genomic_DNA"/>
</dbReference>
<dbReference type="Pfam" id="PF19818">
    <property type="entry name" value="DUF6301"/>
    <property type="match status" value="1"/>
</dbReference>
<feature type="domain" description="TY-Chap N-terminal" evidence="1">
    <location>
        <begin position="189"/>
        <end position="299"/>
    </location>
</feature>
<dbReference type="Pfam" id="PF22552">
    <property type="entry name" value="TY-Chap3"/>
    <property type="match status" value="1"/>
</dbReference>